<evidence type="ECO:0008006" key="5">
    <source>
        <dbReference type="Google" id="ProtNLM"/>
    </source>
</evidence>
<dbReference type="RefSeq" id="WP_087512061.1">
    <property type="nucleotide sequence ID" value="NZ_CP032134.1"/>
</dbReference>
<feature type="signal peptide" evidence="2">
    <location>
        <begin position="1"/>
        <end position="19"/>
    </location>
</feature>
<dbReference type="Proteomes" id="UP000263753">
    <property type="component" value="Chromosome"/>
</dbReference>
<evidence type="ECO:0000256" key="2">
    <source>
        <dbReference type="SAM" id="SignalP"/>
    </source>
</evidence>
<protein>
    <recommendedName>
        <fullName evidence="5">Protein BatD</fullName>
    </recommendedName>
</protein>
<gene>
    <name evidence="3" type="ORF">CDG60_17135</name>
</gene>
<dbReference type="KEGG" id="achi:CDG60_17135"/>
<proteinExistence type="predicted"/>
<name>A0A3B7M0J4_9GAMM</name>
<evidence type="ECO:0000313" key="3">
    <source>
        <dbReference type="EMBL" id="AXY58128.1"/>
    </source>
</evidence>
<organism evidence="3 4">
    <name type="scientific">Acinetobacter chinensis</name>
    <dbReference type="NCBI Taxonomy" id="2004650"/>
    <lineage>
        <taxon>Bacteria</taxon>
        <taxon>Pseudomonadati</taxon>
        <taxon>Pseudomonadota</taxon>
        <taxon>Gammaproteobacteria</taxon>
        <taxon>Moraxellales</taxon>
        <taxon>Moraxellaceae</taxon>
        <taxon>Acinetobacter</taxon>
    </lineage>
</organism>
<dbReference type="AlphaFoldDB" id="A0A3B7M0J4"/>
<evidence type="ECO:0000256" key="1">
    <source>
        <dbReference type="SAM" id="Phobius"/>
    </source>
</evidence>
<dbReference type="EMBL" id="CP032134">
    <property type="protein sequence ID" value="AXY58128.1"/>
    <property type="molecule type" value="Genomic_DNA"/>
</dbReference>
<keyword evidence="2" id="KW-0732">Signal</keyword>
<keyword evidence="1" id="KW-0812">Transmembrane</keyword>
<feature type="transmembrane region" description="Helical" evidence="1">
    <location>
        <begin position="219"/>
        <end position="236"/>
    </location>
</feature>
<evidence type="ECO:0000313" key="4">
    <source>
        <dbReference type="Proteomes" id="UP000263753"/>
    </source>
</evidence>
<accession>A0A3B7M0J4</accession>
<reference evidence="4" key="1">
    <citation type="submission" date="2018-09" db="EMBL/GenBank/DDBJ databases">
        <title>The complete genome of Acinetobacter sp. strain WCHAc010005.</title>
        <authorList>
            <person name="Hu Y."/>
            <person name="Long H."/>
            <person name="Feng Y."/>
            <person name="Zong Z."/>
        </authorList>
    </citation>
    <scope>NUCLEOTIDE SEQUENCE [LARGE SCALE GENOMIC DNA]</scope>
    <source>
        <strain evidence="4">WCHAc010005</strain>
    </source>
</reference>
<keyword evidence="1" id="KW-1133">Transmembrane helix</keyword>
<keyword evidence="1" id="KW-0472">Membrane</keyword>
<feature type="chain" id="PRO_5017650690" description="Protein BatD" evidence="2">
    <location>
        <begin position="20"/>
        <end position="241"/>
    </location>
</feature>
<sequence>MGKLLLLIFTLVCSGWSQAQDATKILAFNQYFDLIDQQKYEVVLPEIAASDQVWSAVYVVLQDKTASGHYFLDLQLLPQGILFKNNPALQKDSLQVESDQIARVQKYSFKEFEELNKLIEKQTSAEIKDTQIFDTTRARVMGRVDEWVPQYNHNGQSELSVQFPQLEDVEVKAVYLIVGQGEKPNDIEKIAALNPAHKFQGNVAQNTAKNEARRSIFEARWLIWGVILCAMIYLGWNKTRG</sequence>